<evidence type="ECO:0000259" key="3">
    <source>
        <dbReference type="Pfam" id="PF07859"/>
    </source>
</evidence>
<dbReference type="InterPro" id="IPR033140">
    <property type="entry name" value="Lipase_GDXG_put_SER_AS"/>
</dbReference>
<evidence type="ECO:0000313" key="4">
    <source>
        <dbReference type="EMBL" id="CAI9269470.1"/>
    </source>
</evidence>
<dbReference type="Gene3D" id="3.40.50.1820">
    <property type="entry name" value="alpha/beta hydrolase"/>
    <property type="match status" value="1"/>
</dbReference>
<gene>
    <name evidence="4" type="ORF">LSALG_LOCUS9842</name>
</gene>
<name>A0AA35VN50_LACSI</name>
<dbReference type="PANTHER" id="PTHR23024:SF670">
    <property type="entry name" value="CARBOXYLESTERASE"/>
    <property type="match status" value="1"/>
</dbReference>
<organism evidence="4 5">
    <name type="scientific">Lactuca saligna</name>
    <name type="common">Willowleaf lettuce</name>
    <dbReference type="NCBI Taxonomy" id="75948"/>
    <lineage>
        <taxon>Eukaryota</taxon>
        <taxon>Viridiplantae</taxon>
        <taxon>Streptophyta</taxon>
        <taxon>Embryophyta</taxon>
        <taxon>Tracheophyta</taxon>
        <taxon>Spermatophyta</taxon>
        <taxon>Magnoliopsida</taxon>
        <taxon>eudicotyledons</taxon>
        <taxon>Gunneridae</taxon>
        <taxon>Pentapetalae</taxon>
        <taxon>asterids</taxon>
        <taxon>campanulids</taxon>
        <taxon>Asterales</taxon>
        <taxon>Asteraceae</taxon>
        <taxon>Cichorioideae</taxon>
        <taxon>Cichorieae</taxon>
        <taxon>Lactucinae</taxon>
        <taxon>Lactuca</taxon>
    </lineage>
</organism>
<dbReference type="Pfam" id="PF07859">
    <property type="entry name" value="Abhydrolase_3"/>
    <property type="match status" value="1"/>
</dbReference>
<evidence type="ECO:0000313" key="5">
    <source>
        <dbReference type="Proteomes" id="UP001177003"/>
    </source>
</evidence>
<comment type="similarity">
    <text evidence="1">Belongs to the 'GDXG' lipolytic enzyme family.</text>
</comment>
<feature type="domain" description="Alpha/beta hydrolase fold-3" evidence="3">
    <location>
        <begin position="83"/>
        <end position="303"/>
    </location>
</feature>
<accession>A0AA35VN50</accession>
<reference evidence="4" key="1">
    <citation type="submission" date="2023-04" db="EMBL/GenBank/DDBJ databases">
        <authorList>
            <person name="Vijverberg K."/>
            <person name="Xiong W."/>
            <person name="Schranz E."/>
        </authorList>
    </citation>
    <scope>NUCLEOTIDE SEQUENCE</scope>
</reference>
<protein>
    <recommendedName>
        <fullName evidence="3">Alpha/beta hydrolase fold-3 domain-containing protein</fullName>
    </recommendedName>
</protein>
<dbReference type="EMBL" id="OX465077">
    <property type="protein sequence ID" value="CAI9269470.1"/>
    <property type="molecule type" value="Genomic_DNA"/>
</dbReference>
<evidence type="ECO:0000256" key="1">
    <source>
        <dbReference type="ARBA" id="ARBA00010515"/>
    </source>
</evidence>
<dbReference type="InterPro" id="IPR013094">
    <property type="entry name" value="AB_hydrolase_3"/>
</dbReference>
<dbReference type="InterPro" id="IPR050466">
    <property type="entry name" value="Carboxylest/Gibb_receptor"/>
</dbReference>
<dbReference type="Proteomes" id="UP001177003">
    <property type="component" value="Chromosome 1"/>
</dbReference>
<keyword evidence="5" id="KW-1185">Reference proteome</keyword>
<dbReference type="GO" id="GO:0016787">
    <property type="term" value="F:hydrolase activity"/>
    <property type="evidence" value="ECO:0007669"/>
    <property type="project" value="InterPro"/>
</dbReference>
<dbReference type="SUPFAM" id="SSF53474">
    <property type="entry name" value="alpha/beta-Hydrolases"/>
    <property type="match status" value="1"/>
</dbReference>
<sequence length="330" mass="36387">MASANLPSAFISTLPRFPINFNGLIIHSDGRYERPIRNDTSPAGTDTLTGVHSKDVVISHESKVFVRLYIPKTINPNRKLPTLVYYHGGAFVSDSAASSTYHKTLNLITTESNVIVVSVNYRLAPEYPIPIAYEDSWEAIKWVASHVRGNGQESWLNDHADLQNVFLAGDSAGANIAHNMAIRVGLSGHENVFNVSGVIMVHPYFGGEDPIGAESTKFKRAKENMDKLWLLANPSGNGSDDPLFNPGMDPNISAFGSSKILVCVAENDIVRERGLNYKKVMEASGWKGNVELMESKGEKHIFFLFDTSCENSCLLRSRICNFINPIRSKA</sequence>
<dbReference type="PANTHER" id="PTHR23024">
    <property type="entry name" value="ARYLACETAMIDE DEACETYLASE"/>
    <property type="match status" value="1"/>
</dbReference>
<dbReference type="PROSITE" id="PS01174">
    <property type="entry name" value="LIPASE_GDXG_SER"/>
    <property type="match status" value="1"/>
</dbReference>
<feature type="active site" evidence="2">
    <location>
        <position position="171"/>
    </location>
</feature>
<dbReference type="AlphaFoldDB" id="A0AA35VN50"/>
<dbReference type="InterPro" id="IPR029058">
    <property type="entry name" value="AB_hydrolase_fold"/>
</dbReference>
<proteinExistence type="inferred from homology"/>
<evidence type="ECO:0000256" key="2">
    <source>
        <dbReference type="PROSITE-ProRule" id="PRU10038"/>
    </source>
</evidence>